<accession>A0A0H2THB1</accession>
<dbReference type="EMBL" id="GL876967">
    <property type="protein sequence ID" value="KLU82887.1"/>
    <property type="molecule type" value="Genomic_DNA"/>
</dbReference>
<feature type="compositionally biased region" description="Low complexity" evidence="1">
    <location>
        <begin position="1"/>
        <end position="43"/>
    </location>
</feature>
<reference evidence="2" key="2">
    <citation type="submission" date="2011-03" db="EMBL/GenBank/DDBJ databases">
        <title>Annotation of Magnaporthe poae ATCC 64411.</title>
        <authorList>
            <person name="Ma L.-J."/>
            <person name="Dead R."/>
            <person name="Young S.K."/>
            <person name="Zeng Q."/>
            <person name="Gargeya S."/>
            <person name="Fitzgerald M."/>
            <person name="Haas B."/>
            <person name="Abouelleil A."/>
            <person name="Alvarado L."/>
            <person name="Arachchi H.M."/>
            <person name="Berlin A."/>
            <person name="Brown A."/>
            <person name="Chapman S.B."/>
            <person name="Chen Z."/>
            <person name="Dunbar C."/>
            <person name="Freedman E."/>
            <person name="Gearin G."/>
            <person name="Gellesch M."/>
            <person name="Goldberg J."/>
            <person name="Griggs A."/>
            <person name="Gujja S."/>
            <person name="Heiman D."/>
            <person name="Howarth C."/>
            <person name="Larson L."/>
            <person name="Lui A."/>
            <person name="MacDonald P.J.P."/>
            <person name="Mehta T."/>
            <person name="Montmayeur A."/>
            <person name="Murphy C."/>
            <person name="Neiman D."/>
            <person name="Pearson M."/>
            <person name="Priest M."/>
            <person name="Roberts A."/>
            <person name="Saif S."/>
            <person name="Shea T."/>
            <person name="Shenoy N."/>
            <person name="Sisk P."/>
            <person name="Stolte C."/>
            <person name="Sykes S."/>
            <person name="Yandava C."/>
            <person name="Wortman J."/>
            <person name="Nusbaum C."/>
            <person name="Birren B."/>
        </authorList>
    </citation>
    <scope>NUCLEOTIDE SEQUENCE</scope>
    <source>
        <strain evidence="2">ATCC 64411</strain>
    </source>
</reference>
<sequence>PSSPSPSATASRPSSARFSTPSSSSATSPCSTAASPSSSCAAPSSPPRAYRPPSGSASVSESPGSGYRSCSPPWASPWPPPSSARFACPRRWTWCRRRLSPIRRLSRSRSRNGRGVVRTAQGRVRCEEEGQGYSYFLLSPFFSPHCLLS</sequence>
<protein>
    <submittedName>
        <fullName evidence="2">Uncharacterized protein</fullName>
    </submittedName>
</protein>
<reference evidence="2" key="1">
    <citation type="submission" date="2010-05" db="EMBL/GenBank/DDBJ databases">
        <title>The Genome Sequence of Magnaporthe poae strain ATCC 64411.</title>
        <authorList>
            <consortium name="The Broad Institute Genome Sequencing Platform"/>
            <consortium name="Broad Institute Genome Sequencing Center for Infectious Disease"/>
            <person name="Ma L.-J."/>
            <person name="Dead R."/>
            <person name="Young S."/>
            <person name="Zeng Q."/>
            <person name="Koehrsen M."/>
            <person name="Alvarado L."/>
            <person name="Berlin A."/>
            <person name="Chapman S.B."/>
            <person name="Chen Z."/>
            <person name="Freedman E."/>
            <person name="Gellesch M."/>
            <person name="Goldberg J."/>
            <person name="Griggs A."/>
            <person name="Gujja S."/>
            <person name="Heilman E.R."/>
            <person name="Heiman D."/>
            <person name="Hepburn T."/>
            <person name="Howarth C."/>
            <person name="Jen D."/>
            <person name="Larson L."/>
            <person name="Mehta T."/>
            <person name="Neiman D."/>
            <person name="Pearson M."/>
            <person name="Roberts A."/>
            <person name="Saif S."/>
            <person name="Shea T."/>
            <person name="Shenoy N."/>
            <person name="Sisk P."/>
            <person name="Stolte C."/>
            <person name="Sykes S."/>
            <person name="Walk T."/>
            <person name="White J."/>
            <person name="Yandava C."/>
            <person name="Haas B."/>
            <person name="Nusbaum C."/>
            <person name="Birren B."/>
        </authorList>
    </citation>
    <scope>NUCLEOTIDE SEQUENCE</scope>
    <source>
        <strain evidence="2">ATCC 64411</strain>
    </source>
</reference>
<organism evidence="2">
    <name type="scientific">Magnaporthiopsis poae (strain ATCC 64411 / 73-15)</name>
    <name type="common">Kentucky bluegrass fungus</name>
    <name type="synonym">Magnaporthe poae</name>
    <dbReference type="NCBI Taxonomy" id="644358"/>
    <lineage>
        <taxon>Eukaryota</taxon>
        <taxon>Fungi</taxon>
        <taxon>Dikarya</taxon>
        <taxon>Ascomycota</taxon>
        <taxon>Pezizomycotina</taxon>
        <taxon>Sordariomycetes</taxon>
        <taxon>Sordariomycetidae</taxon>
        <taxon>Magnaporthales</taxon>
        <taxon>Magnaporthaceae</taxon>
        <taxon>Magnaporthiopsis</taxon>
    </lineage>
</organism>
<proteinExistence type="predicted"/>
<feature type="region of interest" description="Disordered" evidence="1">
    <location>
        <begin position="1"/>
        <end position="83"/>
    </location>
</feature>
<feature type="compositionally biased region" description="Low complexity" evidence="1">
    <location>
        <begin position="51"/>
        <end position="66"/>
    </location>
</feature>
<evidence type="ECO:0000256" key="1">
    <source>
        <dbReference type="SAM" id="MobiDB-lite"/>
    </source>
</evidence>
<gene>
    <name evidence="2" type="ORF">MAPG_01955</name>
</gene>
<feature type="non-terminal residue" evidence="2">
    <location>
        <position position="1"/>
    </location>
</feature>
<dbReference type="VEuPathDB" id="FungiDB:MAPG_01955"/>
<evidence type="ECO:0000313" key="2">
    <source>
        <dbReference type="EMBL" id="KLU82887.1"/>
    </source>
</evidence>
<dbReference type="AlphaFoldDB" id="A0A0H2THB1"/>
<name>A0A0H2THB1_MAGP6</name>